<dbReference type="Gene3D" id="3.40.50.720">
    <property type="entry name" value="NAD(P)-binding Rossmann-like Domain"/>
    <property type="match status" value="1"/>
</dbReference>
<name>A0ABY0GVS1_9PEZI</name>
<protein>
    <recommendedName>
        <fullName evidence="5">Alcohol dehydrogenase N-terminal domain-containing protein</fullName>
    </recommendedName>
</protein>
<sequence>MPVQAKMKAIEMVDEGSAEIREVHVPLLRDEHPRARCGCDYVGVVKEVGSKITELFRKGDRFAGFVHGAQGRCADQGPDNLSNEEAATLAISNTTVLPVPTGPAAEPYPVLIHGGATVTGLLRVQFAKISGLRVVTAWLAVQSPIICGRSVPISRAFSDDPRREPRQGAIVPVDEEALYREIPNVRGRPLVTLGYEIFSQRCAFSWGQVPAEARRVRVHEGNLGDEPRACSAHSCRVTIPRKGFLSRRPY</sequence>
<dbReference type="Gene3D" id="3.90.180.10">
    <property type="entry name" value="Medium-chain alcohol dehydrogenases, catalytic domain"/>
    <property type="match status" value="1"/>
</dbReference>
<dbReference type="InterPro" id="IPR011032">
    <property type="entry name" value="GroES-like_sf"/>
</dbReference>
<organism evidence="3 4">
    <name type="scientific">Monosporascus cannonballus</name>
    <dbReference type="NCBI Taxonomy" id="155416"/>
    <lineage>
        <taxon>Eukaryota</taxon>
        <taxon>Fungi</taxon>
        <taxon>Dikarya</taxon>
        <taxon>Ascomycota</taxon>
        <taxon>Pezizomycotina</taxon>
        <taxon>Sordariomycetes</taxon>
        <taxon>Xylariomycetidae</taxon>
        <taxon>Xylariales</taxon>
        <taxon>Xylariales incertae sedis</taxon>
        <taxon>Monosporascus</taxon>
    </lineage>
</organism>
<accession>A0ABY0GVS1</accession>
<keyword evidence="4" id="KW-1185">Reference proteome</keyword>
<gene>
    <name evidence="3" type="ORF">DL762_010140</name>
</gene>
<evidence type="ECO:0000313" key="3">
    <source>
        <dbReference type="EMBL" id="RYO75211.1"/>
    </source>
</evidence>
<dbReference type="InterPro" id="IPR047122">
    <property type="entry name" value="Trans-enoyl_RdTase-like"/>
</dbReference>
<evidence type="ECO:0008006" key="5">
    <source>
        <dbReference type="Google" id="ProtNLM"/>
    </source>
</evidence>
<keyword evidence="2" id="KW-0560">Oxidoreductase</keyword>
<evidence type="ECO:0000256" key="2">
    <source>
        <dbReference type="ARBA" id="ARBA00023002"/>
    </source>
</evidence>
<dbReference type="EMBL" id="QJNS01000707">
    <property type="protein sequence ID" value="RYO75211.1"/>
    <property type="molecule type" value="Genomic_DNA"/>
</dbReference>
<dbReference type="SUPFAM" id="SSF50129">
    <property type="entry name" value="GroES-like"/>
    <property type="match status" value="1"/>
</dbReference>
<comment type="similarity">
    <text evidence="1">Belongs to the zinc-containing alcohol dehydrogenase family.</text>
</comment>
<dbReference type="PANTHER" id="PTHR45348">
    <property type="entry name" value="HYPOTHETICAL OXIDOREDUCTASE (EUROFUNG)"/>
    <property type="match status" value="1"/>
</dbReference>
<dbReference type="PANTHER" id="PTHR45348:SF2">
    <property type="entry name" value="ZINC-TYPE ALCOHOL DEHYDROGENASE-LIKE PROTEIN C2E1P3.01"/>
    <property type="match status" value="1"/>
</dbReference>
<proteinExistence type="inferred from homology"/>
<evidence type="ECO:0000313" key="4">
    <source>
        <dbReference type="Proteomes" id="UP000294003"/>
    </source>
</evidence>
<comment type="caution">
    <text evidence="3">The sequence shown here is derived from an EMBL/GenBank/DDBJ whole genome shotgun (WGS) entry which is preliminary data.</text>
</comment>
<dbReference type="Proteomes" id="UP000294003">
    <property type="component" value="Unassembled WGS sequence"/>
</dbReference>
<evidence type="ECO:0000256" key="1">
    <source>
        <dbReference type="ARBA" id="ARBA00008072"/>
    </source>
</evidence>
<reference evidence="3 4" key="1">
    <citation type="submission" date="2018-06" db="EMBL/GenBank/DDBJ databases">
        <title>Complete Genomes of Monosporascus.</title>
        <authorList>
            <person name="Robinson A.J."/>
            <person name="Natvig D.O."/>
        </authorList>
    </citation>
    <scope>NUCLEOTIDE SEQUENCE [LARGE SCALE GENOMIC DNA]</scope>
    <source>
        <strain evidence="3 4">CBS 609.92</strain>
    </source>
</reference>